<dbReference type="GO" id="GO:0006979">
    <property type="term" value="P:response to oxidative stress"/>
    <property type="evidence" value="ECO:0007669"/>
    <property type="project" value="InterPro"/>
</dbReference>
<dbReference type="NCBIfam" id="TIGR03562">
    <property type="entry name" value="osmo_induc_OsmC"/>
    <property type="match status" value="1"/>
</dbReference>
<evidence type="ECO:0000313" key="2">
    <source>
        <dbReference type="Proteomes" id="UP000053675"/>
    </source>
</evidence>
<dbReference type="STRING" id="472175.EL18_02972"/>
<dbReference type="InterPro" id="IPR052707">
    <property type="entry name" value="OsmC_Ohr_Peroxiredoxin"/>
</dbReference>
<reference evidence="1 2" key="1">
    <citation type="submission" date="2014-05" db="EMBL/GenBank/DDBJ databases">
        <title>Draft Genome Sequence of Nitratireductor basaltis Strain UMTGB225, A Marine Bacterium Isolated from Green Barrel Tunicate.</title>
        <authorList>
            <person name="Gan H.Y."/>
        </authorList>
    </citation>
    <scope>NUCLEOTIDE SEQUENCE [LARGE SCALE GENOMIC DNA]</scope>
    <source>
        <strain evidence="1 2">UMTGB225</strain>
    </source>
</reference>
<comment type="caution">
    <text evidence="1">The sequence shown here is derived from an EMBL/GenBank/DDBJ whole genome shotgun (WGS) entry which is preliminary data.</text>
</comment>
<dbReference type="Proteomes" id="UP000053675">
    <property type="component" value="Unassembled WGS sequence"/>
</dbReference>
<sequence length="145" mass="15411">MKRHANAIWKGSLTQGTGRLDTQSQAIGDLPITFKARFEDEQGIAGTNPEELIAGAHASCFSMQLAHMLAENGTPAETLYAKAEIDLQPAQSGGFEIRGSALTVIGKVPGLEEEKFVEVAEKAKEICPVSKALGAIKITLSARFA</sequence>
<dbReference type="OrthoDB" id="9807532at2"/>
<dbReference type="InterPro" id="IPR015946">
    <property type="entry name" value="KH_dom-like_a/b"/>
</dbReference>
<keyword evidence="2" id="KW-1185">Reference proteome</keyword>
<evidence type="ECO:0000313" key="1">
    <source>
        <dbReference type="EMBL" id="KFB08718.1"/>
    </source>
</evidence>
<name>A0A084U6Y2_9HYPH</name>
<dbReference type="Gene3D" id="3.30.300.20">
    <property type="match status" value="1"/>
</dbReference>
<dbReference type="SUPFAM" id="SSF82784">
    <property type="entry name" value="OsmC-like"/>
    <property type="match status" value="1"/>
</dbReference>
<proteinExistence type="predicted"/>
<dbReference type="EMBL" id="JMQM01000002">
    <property type="protein sequence ID" value="KFB08718.1"/>
    <property type="molecule type" value="Genomic_DNA"/>
</dbReference>
<accession>A0A084U6Y2</accession>
<dbReference type="InterPro" id="IPR019904">
    <property type="entry name" value="Peroxiredoxin_OsmC"/>
</dbReference>
<gene>
    <name evidence="1" type="ORF">EL18_02972</name>
</gene>
<dbReference type="InterPro" id="IPR003718">
    <property type="entry name" value="OsmC/Ohr_fam"/>
</dbReference>
<dbReference type="GO" id="GO:0004601">
    <property type="term" value="F:peroxidase activity"/>
    <property type="evidence" value="ECO:0007669"/>
    <property type="project" value="InterPro"/>
</dbReference>
<dbReference type="PANTHER" id="PTHR42830">
    <property type="entry name" value="OSMOTICALLY INDUCIBLE FAMILY PROTEIN"/>
    <property type="match status" value="1"/>
</dbReference>
<dbReference type="Pfam" id="PF02566">
    <property type="entry name" value="OsmC"/>
    <property type="match status" value="1"/>
</dbReference>
<dbReference type="PATRIC" id="fig|472175.3.peg.2965"/>
<organism evidence="1 2">
    <name type="scientific">Nitratireductor basaltis</name>
    <dbReference type="NCBI Taxonomy" id="472175"/>
    <lineage>
        <taxon>Bacteria</taxon>
        <taxon>Pseudomonadati</taxon>
        <taxon>Pseudomonadota</taxon>
        <taxon>Alphaproteobacteria</taxon>
        <taxon>Hyphomicrobiales</taxon>
        <taxon>Phyllobacteriaceae</taxon>
        <taxon>Nitratireductor</taxon>
    </lineage>
</organism>
<dbReference type="PANTHER" id="PTHR42830:SF1">
    <property type="entry name" value="OSMOTICALLY INDUCIBLE FAMILY PROTEIN"/>
    <property type="match status" value="1"/>
</dbReference>
<dbReference type="AlphaFoldDB" id="A0A084U6Y2"/>
<dbReference type="InterPro" id="IPR036102">
    <property type="entry name" value="OsmC/Ohrsf"/>
</dbReference>
<dbReference type="eggNOG" id="COG1764">
    <property type="taxonomic scope" value="Bacteria"/>
</dbReference>
<dbReference type="RefSeq" id="WP_036485798.1">
    <property type="nucleotide sequence ID" value="NZ_JMQM01000002.1"/>
</dbReference>
<protein>
    <submittedName>
        <fullName evidence="1">OsmC-like protein</fullName>
    </submittedName>
</protein>